<dbReference type="Gramene" id="Psat07G0351800-T1">
    <property type="protein sequence ID" value="KAI5387411.1"/>
    <property type="gene ID" value="KIW84_073518"/>
</dbReference>
<keyword evidence="2" id="KW-1185">Reference proteome</keyword>
<comment type="caution">
    <text evidence="1">The sequence shown here is derived from an EMBL/GenBank/DDBJ whole genome shotgun (WGS) entry which is preliminary data.</text>
</comment>
<protein>
    <submittedName>
        <fullName evidence="1">Uncharacterized protein</fullName>
    </submittedName>
</protein>
<dbReference type="EMBL" id="JAMSHJ010000007">
    <property type="protein sequence ID" value="KAI5387411.1"/>
    <property type="molecule type" value="Genomic_DNA"/>
</dbReference>
<accession>A0A9D4ZWS5</accession>
<gene>
    <name evidence="1" type="ORF">KIW84_073518</name>
</gene>
<evidence type="ECO:0000313" key="1">
    <source>
        <dbReference type="EMBL" id="KAI5387411.1"/>
    </source>
</evidence>
<evidence type="ECO:0000313" key="2">
    <source>
        <dbReference type="Proteomes" id="UP001058974"/>
    </source>
</evidence>
<name>A0A9D4ZWS5_PEA</name>
<dbReference type="AlphaFoldDB" id="A0A9D4ZWS5"/>
<reference evidence="1 2" key="1">
    <citation type="journal article" date="2022" name="Nat. Genet.">
        <title>Improved pea reference genome and pan-genome highlight genomic features and evolutionary characteristics.</title>
        <authorList>
            <person name="Yang T."/>
            <person name="Liu R."/>
            <person name="Luo Y."/>
            <person name="Hu S."/>
            <person name="Wang D."/>
            <person name="Wang C."/>
            <person name="Pandey M.K."/>
            <person name="Ge S."/>
            <person name="Xu Q."/>
            <person name="Li N."/>
            <person name="Li G."/>
            <person name="Huang Y."/>
            <person name="Saxena R.K."/>
            <person name="Ji Y."/>
            <person name="Li M."/>
            <person name="Yan X."/>
            <person name="He Y."/>
            <person name="Liu Y."/>
            <person name="Wang X."/>
            <person name="Xiang C."/>
            <person name="Varshney R.K."/>
            <person name="Ding H."/>
            <person name="Gao S."/>
            <person name="Zong X."/>
        </authorList>
    </citation>
    <scope>NUCLEOTIDE SEQUENCE [LARGE SCALE GENOMIC DNA]</scope>
    <source>
        <strain evidence="1 2">cv. Zhongwan 6</strain>
    </source>
</reference>
<proteinExistence type="predicted"/>
<sequence length="75" mass="8556">MPPRVASVAQRITNADVYSVYYVHRSKGPDAFPGIYDLNRIAWEQCNCLVHSWIINYITTPIAQTIVFLENSIDV</sequence>
<dbReference type="Proteomes" id="UP001058974">
    <property type="component" value="Chromosome 7"/>
</dbReference>
<organism evidence="1 2">
    <name type="scientific">Pisum sativum</name>
    <name type="common">Garden pea</name>
    <name type="synonym">Lathyrus oleraceus</name>
    <dbReference type="NCBI Taxonomy" id="3888"/>
    <lineage>
        <taxon>Eukaryota</taxon>
        <taxon>Viridiplantae</taxon>
        <taxon>Streptophyta</taxon>
        <taxon>Embryophyta</taxon>
        <taxon>Tracheophyta</taxon>
        <taxon>Spermatophyta</taxon>
        <taxon>Magnoliopsida</taxon>
        <taxon>eudicotyledons</taxon>
        <taxon>Gunneridae</taxon>
        <taxon>Pentapetalae</taxon>
        <taxon>rosids</taxon>
        <taxon>fabids</taxon>
        <taxon>Fabales</taxon>
        <taxon>Fabaceae</taxon>
        <taxon>Papilionoideae</taxon>
        <taxon>50 kb inversion clade</taxon>
        <taxon>NPAAA clade</taxon>
        <taxon>Hologalegina</taxon>
        <taxon>IRL clade</taxon>
        <taxon>Fabeae</taxon>
        <taxon>Lathyrus</taxon>
    </lineage>
</organism>